<dbReference type="InterPro" id="IPR016039">
    <property type="entry name" value="Thiolase-like"/>
</dbReference>
<dbReference type="NCBIfam" id="NF005293">
    <property type="entry name" value="PRK06816.1"/>
    <property type="match status" value="1"/>
</dbReference>
<dbReference type="GO" id="GO:0033818">
    <property type="term" value="F:beta-ketoacyl-acyl-carrier-protein synthase III activity"/>
    <property type="evidence" value="ECO:0007669"/>
    <property type="project" value="UniProtKB-EC"/>
</dbReference>
<accession>A0A380ZAN6</accession>
<dbReference type="OrthoDB" id="2514738at2"/>
<evidence type="ECO:0000313" key="5">
    <source>
        <dbReference type="Proteomes" id="UP000254424"/>
    </source>
</evidence>
<dbReference type="Gene3D" id="3.40.47.10">
    <property type="match status" value="2"/>
</dbReference>
<dbReference type="Pfam" id="PF08541">
    <property type="entry name" value="ACP_syn_III_C"/>
    <property type="match status" value="1"/>
</dbReference>
<dbReference type="CDD" id="cd00827">
    <property type="entry name" value="init_cond_enzymes"/>
    <property type="match status" value="1"/>
</dbReference>
<dbReference type="PANTHER" id="PTHR34069:SF2">
    <property type="entry name" value="BETA-KETOACYL-[ACYL-CARRIER-PROTEIN] SYNTHASE III"/>
    <property type="match status" value="1"/>
</dbReference>
<evidence type="ECO:0000256" key="1">
    <source>
        <dbReference type="ARBA" id="ARBA00022679"/>
    </source>
</evidence>
<protein>
    <submittedName>
        <fullName evidence="4">3-oxoacyl-ACP synthase</fullName>
        <ecNumber evidence="4">2.3.1.180</ecNumber>
    </submittedName>
</protein>
<dbReference type="EC" id="2.3.1.180" evidence="4"/>
<evidence type="ECO:0000259" key="3">
    <source>
        <dbReference type="Pfam" id="PF08541"/>
    </source>
</evidence>
<dbReference type="GeneID" id="69591799"/>
<evidence type="ECO:0000313" key="4">
    <source>
        <dbReference type="EMBL" id="SUV44043.1"/>
    </source>
</evidence>
<dbReference type="STRING" id="483216.BACEGG_00426"/>
<dbReference type="GO" id="GO:0044550">
    <property type="term" value="P:secondary metabolite biosynthetic process"/>
    <property type="evidence" value="ECO:0007669"/>
    <property type="project" value="TreeGrafter"/>
</dbReference>
<keyword evidence="2 4" id="KW-0012">Acyltransferase</keyword>
<dbReference type="Proteomes" id="UP000254424">
    <property type="component" value="Unassembled WGS sequence"/>
</dbReference>
<dbReference type="RefSeq" id="WP_004288704.1">
    <property type="nucleotide sequence ID" value="NZ_CABKNQ010000020.1"/>
</dbReference>
<feature type="domain" description="Beta-ketoacyl-[acyl-carrier-protein] synthase III C-terminal" evidence="3">
    <location>
        <begin position="283"/>
        <end position="374"/>
    </location>
</feature>
<organism evidence="4 5">
    <name type="scientific">Bacteroides eggerthii</name>
    <dbReference type="NCBI Taxonomy" id="28111"/>
    <lineage>
        <taxon>Bacteria</taxon>
        <taxon>Pseudomonadati</taxon>
        <taxon>Bacteroidota</taxon>
        <taxon>Bacteroidia</taxon>
        <taxon>Bacteroidales</taxon>
        <taxon>Bacteroidaceae</taxon>
        <taxon>Bacteroides</taxon>
    </lineage>
</organism>
<keyword evidence="1 4" id="KW-0808">Transferase</keyword>
<name>A0A380ZAN6_9BACE</name>
<dbReference type="PANTHER" id="PTHR34069">
    <property type="entry name" value="3-OXOACYL-[ACYL-CARRIER-PROTEIN] SYNTHASE 3"/>
    <property type="match status" value="1"/>
</dbReference>
<evidence type="ECO:0000256" key="2">
    <source>
        <dbReference type="ARBA" id="ARBA00023315"/>
    </source>
</evidence>
<reference evidence="4 5" key="1">
    <citation type="submission" date="2018-06" db="EMBL/GenBank/DDBJ databases">
        <authorList>
            <consortium name="Pathogen Informatics"/>
            <person name="Doyle S."/>
        </authorList>
    </citation>
    <scope>NUCLEOTIDE SEQUENCE [LARGE SCALE GENOMIC DNA]</scope>
    <source>
        <strain evidence="4 5">NCTC11155</strain>
    </source>
</reference>
<dbReference type="EMBL" id="UFSX01000002">
    <property type="protein sequence ID" value="SUV44043.1"/>
    <property type="molecule type" value="Genomic_DNA"/>
</dbReference>
<proteinExistence type="predicted"/>
<dbReference type="AlphaFoldDB" id="A0A380ZAN6"/>
<sequence>MKKDVFITGLASFFPNSPVSNDEMEEFLGLISGKHSKVQRIVLKQNGIKRRYYALNKNQEITHTNAEMAMLAIRKLLALTNKSQKDIELLACATATPDQILPSHASMVHGLWEEPVEIFSSAGVCLSCLQALKIAYLSIAASEKQNAICSTSELVSAMLLSKNFDIEYERCCNLGTNPYMALEKDFLRFMLSDGASCALLENHPGEKGVSLKIEWIEMDSYANETPTCMFAGAVRREDGELKSWKSFESQELVDESLMVIKQDIKLLGTKLMPLWIRHIKSCLNKHGMTPDDVDYVIPHSSSMVIYGNLIEAMKNESFELYKREWFTNLTWVGNIGSSAILAALDEFCSTRKLKSGEKILLLVPESGRFSYGTVLLSVV</sequence>
<gene>
    <name evidence="4" type="primary">fabH_2</name>
    <name evidence="4" type="ORF">NCTC11155_03453</name>
</gene>
<dbReference type="SUPFAM" id="SSF53901">
    <property type="entry name" value="Thiolase-like"/>
    <property type="match status" value="2"/>
</dbReference>
<dbReference type="InterPro" id="IPR013747">
    <property type="entry name" value="ACP_syn_III_C"/>
</dbReference>